<name>A0A179F2E0_METCM</name>
<feature type="domain" description="Protein kinase" evidence="7">
    <location>
        <begin position="1"/>
        <end position="373"/>
    </location>
</feature>
<accession>A0A179F2E0</accession>
<dbReference type="PROSITE" id="PS50011">
    <property type="entry name" value="PROTEIN_KINASE_DOM"/>
    <property type="match status" value="1"/>
</dbReference>
<reference evidence="8 9" key="1">
    <citation type="journal article" date="2016" name="PLoS Pathog.">
        <title>Biosynthesis of antibiotic leucinostatins in bio-control fungus Purpureocillium lilacinum and their inhibition on phytophthora revealed by genome mining.</title>
        <authorList>
            <person name="Wang G."/>
            <person name="Liu Z."/>
            <person name="Lin R."/>
            <person name="Li E."/>
            <person name="Mao Z."/>
            <person name="Ling J."/>
            <person name="Yang Y."/>
            <person name="Yin W.B."/>
            <person name="Xie B."/>
        </authorList>
    </citation>
    <scope>NUCLEOTIDE SEQUENCE [LARGE SCALE GENOMIC DNA]</scope>
    <source>
        <strain evidence="8">170</strain>
    </source>
</reference>
<dbReference type="KEGG" id="pchm:VFPPC_03783"/>
<evidence type="ECO:0000256" key="6">
    <source>
        <dbReference type="SAM" id="MobiDB-lite"/>
    </source>
</evidence>
<evidence type="ECO:0000256" key="3">
    <source>
        <dbReference type="ARBA" id="ARBA00022741"/>
    </source>
</evidence>
<dbReference type="Proteomes" id="UP000078397">
    <property type="component" value="Unassembled WGS sequence"/>
</dbReference>
<dbReference type="InterPro" id="IPR051175">
    <property type="entry name" value="CLK_kinases"/>
</dbReference>
<dbReference type="Gene3D" id="1.10.510.10">
    <property type="entry name" value="Transferase(Phosphotransferase) domain 1"/>
    <property type="match status" value="1"/>
</dbReference>
<dbReference type="GO" id="GO:0004674">
    <property type="term" value="F:protein serine/threonine kinase activity"/>
    <property type="evidence" value="ECO:0007669"/>
    <property type="project" value="UniProtKB-KW"/>
</dbReference>
<dbReference type="GO" id="GO:0043484">
    <property type="term" value="P:regulation of RNA splicing"/>
    <property type="evidence" value="ECO:0007669"/>
    <property type="project" value="TreeGrafter"/>
</dbReference>
<evidence type="ECO:0000256" key="1">
    <source>
        <dbReference type="ARBA" id="ARBA00022527"/>
    </source>
</evidence>
<dbReference type="InterPro" id="IPR000719">
    <property type="entry name" value="Prot_kinase_dom"/>
</dbReference>
<sequence length="388" mass="43638">MYVLVGAVYSQVKTMFCLPFLCRNGKYVALKILVSDASGQTSEVQILHTVSDCAPSEGQRYITQPLGEFEHSRPNGRHKCLVFEPLGPSINSMVEELPQLKPRKRHMKVRYPPDMAKSILKQSLQALAFLHGNGIAHGDFQPGDMLFTVPYIDSIPEEELRQEENVESGSISPPDERKDGKEDLLAPRYLCIAQPLAPFTHYAKGFKIKLSDMGGDPPQKPVTPVGLRAPEMIFKGEVNKSLDVWSFGCLVFELIAGQQLFCIPGSDDEDDEHLLTLTERLGPPPDRLFDQWKTFSLYFTPDRTLFNVALGGVADGEEPLMLEQESMEDAFDKAVPEIDEEESRKVKTLIRWILQYEPSRRPSPAEILRDPWFTGIEVDETTVEESPA</sequence>
<evidence type="ECO:0000313" key="8">
    <source>
        <dbReference type="EMBL" id="OAQ59551.1"/>
    </source>
</evidence>
<protein>
    <submittedName>
        <fullName evidence="8">Serine protein kinase</fullName>
    </submittedName>
</protein>
<dbReference type="RefSeq" id="XP_018137544.1">
    <property type="nucleotide sequence ID" value="XM_018283242.1"/>
</dbReference>
<dbReference type="EMBL" id="LSBJ02000002">
    <property type="protein sequence ID" value="OAQ59551.1"/>
    <property type="molecule type" value="Genomic_DNA"/>
</dbReference>
<dbReference type="SMART" id="SM00220">
    <property type="entry name" value="S_TKc"/>
    <property type="match status" value="1"/>
</dbReference>
<proteinExistence type="predicted"/>
<gene>
    <name evidence="8" type="ORF">VFPPC_03783</name>
</gene>
<dbReference type="GO" id="GO:0005524">
    <property type="term" value="F:ATP binding"/>
    <property type="evidence" value="ECO:0007669"/>
    <property type="project" value="UniProtKB-KW"/>
</dbReference>
<comment type="caution">
    <text evidence="8">The sequence shown here is derived from an EMBL/GenBank/DDBJ whole genome shotgun (WGS) entry which is preliminary data.</text>
</comment>
<keyword evidence="3" id="KW-0547">Nucleotide-binding</keyword>
<dbReference type="GO" id="GO:0005634">
    <property type="term" value="C:nucleus"/>
    <property type="evidence" value="ECO:0007669"/>
    <property type="project" value="TreeGrafter"/>
</dbReference>
<dbReference type="GeneID" id="28847236"/>
<dbReference type="Pfam" id="PF00069">
    <property type="entry name" value="Pkinase"/>
    <property type="match status" value="1"/>
</dbReference>
<keyword evidence="9" id="KW-1185">Reference proteome</keyword>
<evidence type="ECO:0000259" key="7">
    <source>
        <dbReference type="PROSITE" id="PS50011"/>
    </source>
</evidence>
<evidence type="ECO:0000256" key="4">
    <source>
        <dbReference type="ARBA" id="ARBA00022777"/>
    </source>
</evidence>
<dbReference type="PANTHER" id="PTHR45646">
    <property type="entry name" value="SERINE/THREONINE-PROTEIN KINASE DOA-RELATED"/>
    <property type="match status" value="1"/>
</dbReference>
<keyword evidence="5" id="KW-0067">ATP-binding</keyword>
<keyword evidence="2" id="KW-0808">Transferase</keyword>
<dbReference type="SUPFAM" id="SSF56112">
    <property type="entry name" value="Protein kinase-like (PK-like)"/>
    <property type="match status" value="1"/>
</dbReference>
<dbReference type="Gene3D" id="3.30.200.20">
    <property type="entry name" value="Phosphorylase Kinase, domain 1"/>
    <property type="match status" value="1"/>
</dbReference>
<keyword evidence="1" id="KW-0723">Serine/threonine-protein kinase</keyword>
<dbReference type="InterPro" id="IPR011009">
    <property type="entry name" value="Kinase-like_dom_sf"/>
</dbReference>
<feature type="region of interest" description="Disordered" evidence="6">
    <location>
        <begin position="158"/>
        <end position="179"/>
    </location>
</feature>
<dbReference type="PANTHER" id="PTHR45646:SF11">
    <property type="entry name" value="SERINE_THREONINE-PROTEIN KINASE DOA"/>
    <property type="match status" value="1"/>
</dbReference>
<evidence type="ECO:0000256" key="2">
    <source>
        <dbReference type="ARBA" id="ARBA00022679"/>
    </source>
</evidence>
<evidence type="ECO:0000256" key="5">
    <source>
        <dbReference type="ARBA" id="ARBA00022840"/>
    </source>
</evidence>
<evidence type="ECO:0000313" key="9">
    <source>
        <dbReference type="Proteomes" id="UP000078397"/>
    </source>
</evidence>
<organism evidence="8 9">
    <name type="scientific">Pochonia chlamydosporia 170</name>
    <dbReference type="NCBI Taxonomy" id="1380566"/>
    <lineage>
        <taxon>Eukaryota</taxon>
        <taxon>Fungi</taxon>
        <taxon>Dikarya</taxon>
        <taxon>Ascomycota</taxon>
        <taxon>Pezizomycotina</taxon>
        <taxon>Sordariomycetes</taxon>
        <taxon>Hypocreomycetidae</taxon>
        <taxon>Hypocreales</taxon>
        <taxon>Clavicipitaceae</taxon>
        <taxon>Pochonia</taxon>
    </lineage>
</organism>
<keyword evidence="4 8" id="KW-0418">Kinase</keyword>
<dbReference type="STRING" id="1380566.A0A179F2E0"/>
<dbReference type="AlphaFoldDB" id="A0A179F2E0"/>
<dbReference type="OrthoDB" id="5979581at2759"/>